<dbReference type="OrthoDB" id="100767at2759"/>
<dbReference type="PANTHER" id="PTHR15077:SF9">
    <property type="entry name" value="C-TERMINAL OF ROC (COR) DOMAIN-CONTAINING PROTEIN"/>
    <property type="match status" value="1"/>
</dbReference>
<dbReference type="KEGG" id="tad:TRIADDRAFT_62784"/>
<dbReference type="Pfam" id="PF00531">
    <property type="entry name" value="Death"/>
    <property type="match status" value="1"/>
</dbReference>
<dbReference type="InterPro" id="IPR011029">
    <property type="entry name" value="DEATH-like_dom_sf"/>
</dbReference>
<evidence type="ECO:0000313" key="3">
    <source>
        <dbReference type="Proteomes" id="UP000009022"/>
    </source>
</evidence>
<dbReference type="GeneID" id="6759987"/>
<evidence type="ECO:0000259" key="1">
    <source>
        <dbReference type="PROSITE" id="PS50017"/>
    </source>
</evidence>
<dbReference type="InterPro" id="IPR000488">
    <property type="entry name" value="Death_dom"/>
</dbReference>
<dbReference type="SUPFAM" id="SSF47986">
    <property type="entry name" value="DEATH domain"/>
    <property type="match status" value="1"/>
</dbReference>
<dbReference type="InParanoid" id="B3SEV4"/>
<evidence type="ECO:0000313" key="2">
    <source>
        <dbReference type="EMBL" id="EDV18741.1"/>
    </source>
</evidence>
<dbReference type="EMBL" id="DS985664">
    <property type="protein sequence ID" value="EDV18741.1"/>
    <property type="molecule type" value="Genomic_DNA"/>
</dbReference>
<dbReference type="AlphaFoldDB" id="B3SEV4"/>
<feature type="domain" description="Death" evidence="1">
    <location>
        <begin position="33"/>
        <end position="104"/>
    </location>
</feature>
<dbReference type="GO" id="GO:0007165">
    <property type="term" value="P:signal transduction"/>
    <property type="evidence" value="ECO:0007669"/>
    <property type="project" value="InterPro"/>
</dbReference>
<dbReference type="PROSITE" id="PS50017">
    <property type="entry name" value="DEATH_DOMAIN"/>
    <property type="match status" value="1"/>
</dbReference>
<keyword evidence="3" id="KW-1185">Reference proteome</keyword>
<dbReference type="PANTHER" id="PTHR15077">
    <property type="entry name" value="FAS-ASSOCIATING DEATH DOMAIN-CONTAINING PROTEIN FADD"/>
    <property type="match status" value="1"/>
</dbReference>
<dbReference type="CTD" id="6759987"/>
<dbReference type="SMART" id="SM00005">
    <property type="entry name" value="DEATH"/>
    <property type="match status" value="1"/>
</dbReference>
<dbReference type="PhylomeDB" id="B3SEV4"/>
<dbReference type="FunCoup" id="B3SEV4">
    <property type="interactions" value="366"/>
</dbReference>
<dbReference type="HOGENOM" id="CLU_1830265_0_0_1"/>
<dbReference type="Proteomes" id="UP000009022">
    <property type="component" value="Unassembled WGS sequence"/>
</dbReference>
<reference evidence="2 3" key="1">
    <citation type="journal article" date="2008" name="Nature">
        <title>The Trichoplax genome and the nature of placozoans.</title>
        <authorList>
            <person name="Srivastava M."/>
            <person name="Begovic E."/>
            <person name="Chapman J."/>
            <person name="Putnam N.H."/>
            <person name="Hellsten U."/>
            <person name="Kawashima T."/>
            <person name="Kuo A."/>
            <person name="Mitros T."/>
            <person name="Salamov A."/>
            <person name="Carpenter M.L."/>
            <person name="Signorovitch A.Y."/>
            <person name="Moreno M.A."/>
            <person name="Kamm K."/>
            <person name="Grimwood J."/>
            <person name="Schmutz J."/>
            <person name="Shapiro H."/>
            <person name="Grigoriev I.V."/>
            <person name="Buss L.W."/>
            <person name="Schierwater B."/>
            <person name="Dellaporta S.L."/>
            <person name="Rokhsar D.S."/>
        </authorList>
    </citation>
    <scope>NUCLEOTIDE SEQUENCE [LARGE SCALE GENOMIC DNA]</scope>
    <source>
        <strain evidence="2 3">Grell-BS-1999</strain>
    </source>
</reference>
<accession>B3SEV4</accession>
<sequence length="141" mass="15895">PGIRFKVSVDSNETVEIEMVKPSSSAKKCNSKIAKDIGTEWKTLARAFKIGQRDINKIIAENNGSVDDQCAQMLSMYASRKGRSYTKRALVKALFKSGLRSVAEDHRMCKVISTYKNSKRKSNTVKEDDTIAYLKRNTTRL</sequence>
<gene>
    <name evidence="2" type="ORF">TRIADDRAFT_62784</name>
</gene>
<proteinExistence type="predicted"/>
<feature type="non-terminal residue" evidence="2">
    <location>
        <position position="1"/>
    </location>
</feature>
<dbReference type="CDD" id="cd01670">
    <property type="entry name" value="Death"/>
    <property type="match status" value="1"/>
</dbReference>
<name>B3SEV4_TRIAD</name>
<protein>
    <recommendedName>
        <fullName evidence="1">Death domain-containing protein</fullName>
    </recommendedName>
</protein>
<organism evidence="2 3">
    <name type="scientific">Trichoplax adhaerens</name>
    <name type="common">Trichoplax reptans</name>
    <dbReference type="NCBI Taxonomy" id="10228"/>
    <lineage>
        <taxon>Eukaryota</taxon>
        <taxon>Metazoa</taxon>
        <taxon>Placozoa</taxon>
        <taxon>Uniplacotomia</taxon>
        <taxon>Trichoplacea</taxon>
        <taxon>Trichoplacidae</taxon>
        <taxon>Trichoplax</taxon>
    </lineage>
</organism>
<dbReference type="STRING" id="10228.B3SEV4"/>
<dbReference type="RefSeq" id="XP_002118773.1">
    <property type="nucleotide sequence ID" value="XM_002118737.1"/>
</dbReference>
<dbReference type="InterPro" id="IPR016729">
    <property type="entry name" value="FADD"/>
</dbReference>
<dbReference type="Gene3D" id="1.10.533.10">
    <property type="entry name" value="Death Domain, Fas"/>
    <property type="match status" value="1"/>
</dbReference>